<dbReference type="AlphaFoldDB" id="A0A4R6ACY7"/>
<dbReference type="InterPro" id="IPR023048">
    <property type="entry name" value="NADH:quinone_OxRdtase_FMN_depd"/>
</dbReference>
<protein>
    <recommendedName>
        <fullName evidence="6">FMN dependent NADH:quinone oxidoreductase</fullName>
        <ecNumber evidence="6">1.6.5.-</ecNumber>
    </recommendedName>
    <alternativeName>
        <fullName evidence="6">Azo-dye reductase</fullName>
    </alternativeName>
    <alternativeName>
        <fullName evidence="6">FMN-dependent NADH-azo compound oxidoreductase</fullName>
    </alternativeName>
    <alternativeName>
        <fullName evidence="6">FMN-dependent NADH-azoreductase</fullName>
        <ecNumber evidence="6">1.7.1.17</ecNumber>
    </alternativeName>
</protein>
<dbReference type="GO" id="GO:0016655">
    <property type="term" value="F:oxidoreductase activity, acting on NAD(P)H, quinone or similar compound as acceptor"/>
    <property type="evidence" value="ECO:0007669"/>
    <property type="project" value="InterPro"/>
</dbReference>
<feature type="region of interest" description="Disordered" evidence="7">
    <location>
        <begin position="176"/>
        <end position="199"/>
    </location>
</feature>
<dbReference type="EMBL" id="SNAA01000003">
    <property type="protein sequence ID" value="TDL81871.1"/>
    <property type="molecule type" value="Genomic_DNA"/>
</dbReference>
<reference evidence="9 10" key="1">
    <citation type="submission" date="2019-03" db="EMBL/GenBank/DDBJ databases">
        <title>Primorskyibacter sp. SS33 isolated from sediments.</title>
        <authorList>
            <person name="Xunke S."/>
        </authorList>
    </citation>
    <scope>NUCLEOTIDE SEQUENCE [LARGE SCALE GENOMIC DNA]</scope>
    <source>
        <strain evidence="9 10">SS33</strain>
    </source>
</reference>
<evidence type="ECO:0000259" key="8">
    <source>
        <dbReference type="Pfam" id="PF02525"/>
    </source>
</evidence>
<accession>A0A4R6ACY7</accession>
<dbReference type="Proteomes" id="UP000295701">
    <property type="component" value="Unassembled WGS sequence"/>
</dbReference>
<organism evidence="9 10">
    <name type="scientific">Palleronia sediminis</name>
    <dbReference type="NCBI Taxonomy" id="2547833"/>
    <lineage>
        <taxon>Bacteria</taxon>
        <taxon>Pseudomonadati</taxon>
        <taxon>Pseudomonadota</taxon>
        <taxon>Alphaproteobacteria</taxon>
        <taxon>Rhodobacterales</taxon>
        <taxon>Roseobacteraceae</taxon>
        <taxon>Palleronia</taxon>
    </lineage>
</organism>
<feature type="binding site" evidence="6">
    <location>
        <begin position="17"/>
        <end position="19"/>
    </location>
    <ligand>
        <name>FMN</name>
        <dbReference type="ChEBI" id="CHEBI:58210"/>
    </ligand>
</feature>
<keyword evidence="10" id="KW-1185">Reference proteome</keyword>
<comment type="catalytic activity">
    <reaction evidence="6">
        <text>2 a quinone + NADH + H(+) = 2 a 1,4-benzosemiquinone + NAD(+)</text>
        <dbReference type="Rhea" id="RHEA:65952"/>
        <dbReference type="ChEBI" id="CHEBI:15378"/>
        <dbReference type="ChEBI" id="CHEBI:57540"/>
        <dbReference type="ChEBI" id="CHEBI:57945"/>
        <dbReference type="ChEBI" id="CHEBI:132124"/>
        <dbReference type="ChEBI" id="CHEBI:134225"/>
    </reaction>
</comment>
<comment type="caution">
    <text evidence="9">The sequence shown here is derived from an EMBL/GenBank/DDBJ whole genome shotgun (WGS) entry which is preliminary data.</text>
</comment>
<keyword evidence="3 6" id="KW-0560">Oxidoreductase</keyword>
<evidence type="ECO:0000256" key="4">
    <source>
        <dbReference type="ARBA" id="ARBA00023027"/>
    </source>
</evidence>
<feature type="domain" description="Flavodoxin-like fold" evidence="8">
    <location>
        <begin position="4"/>
        <end position="176"/>
    </location>
</feature>
<proteinExistence type="inferred from homology"/>
<dbReference type="SUPFAM" id="SSF52218">
    <property type="entry name" value="Flavoproteins"/>
    <property type="match status" value="1"/>
</dbReference>
<name>A0A4R6ACY7_9RHOB</name>
<dbReference type="InterPro" id="IPR029039">
    <property type="entry name" value="Flavoprotein-like_sf"/>
</dbReference>
<keyword evidence="2 6" id="KW-0288">FMN</keyword>
<comment type="function">
    <text evidence="6">Quinone reductase that provides resistance to thiol-specific stress caused by electrophilic quinones.</text>
</comment>
<dbReference type="PANTHER" id="PTHR43741">
    <property type="entry name" value="FMN-DEPENDENT NADH-AZOREDUCTASE 1"/>
    <property type="match status" value="1"/>
</dbReference>
<comment type="caution">
    <text evidence="6">Lacks conserved residue(s) required for the propagation of feature annotation.</text>
</comment>
<dbReference type="RefSeq" id="WP_133395820.1">
    <property type="nucleotide sequence ID" value="NZ_SNAA01000003.1"/>
</dbReference>
<dbReference type="GO" id="GO:0010181">
    <property type="term" value="F:FMN binding"/>
    <property type="evidence" value="ECO:0007669"/>
    <property type="project" value="UniProtKB-UniRule"/>
</dbReference>
<evidence type="ECO:0000256" key="3">
    <source>
        <dbReference type="ARBA" id="ARBA00023002"/>
    </source>
</evidence>
<keyword evidence="1 6" id="KW-0285">Flavoprotein</keyword>
<evidence type="ECO:0000256" key="7">
    <source>
        <dbReference type="SAM" id="MobiDB-lite"/>
    </source>
</evidence>
<comment type="subunit">
    <text evidence="6">Homodimer.</text>
</comment>
<sequence>MTDTVLRVDSSAPLATSTSRALTDRIVEHLAPAHVVTRDLTASLPFVDADWVDARLVPAAERTPEQAARLQLSDELIAEIRASDTLVIGLPVYNFMLPVALKAWIDLVARPGETFRYTSTGPEGLLSGKRVIVAFASGGTAVGSPIDFATPYLRHVLGFIGIDDVTFVTKAEMDADPKRPFRPFAGPRRRPPEPLPGRS</sequence>
<dbReference type="Gene3D" id="3.40.50.360">
    <property type="match status" value="1"/>
</dbReference>
<comment type="catalytic activity">
    <reaction evidence="5">
        <text>N,N-dimethyl-1,4-phenylenediamine + anthranilate + 2 NAD(+) = 2-(4-dimethylaminophenyl)diazenylbenzoate + 2 NADH + 2 H(+)</text>
        <dbReference type="Rhea" id="RHEA:55872"/>
        <dbReference type="ChEBI" id="CHEBI:15378"/>
        <dbReference type="ChEBI" id="CHEBI:15783"/>
        <dbReference type="ChEBI" id="CHEBI:16567"/>
        <dbReference type="ChEBI" id="CHEBI:57540"/>
        <dbReference type="ChEBI" id="CHEBI:57945"/>
        <dbReference type="ChEBI" id="CHEBI:71579"/>
        <dbReference type="EC" id="1.7.1.17"/>
    </reaction>
    <physiologicalReaction direction="right-to-left" evidence="5">
        <dbReference type="Rhea" id="RHEA:55874"/>
    </physiologicalReaction>
</comment>
<dbReference type="InterPro" id="IPR050104">
    <property type="entry name" value="FMN-dep_NADH:Q_OxRdtase_AzoR1"/>
</dbReference>
<comment type="cofactor">
    <cofactor evidence="6">
        <name>FMN</name>
        <dbReference type="ChEBI" id="CHEBI:58210"/>
    </cofactor>
    <text evidence="6">Binds 1 FMN per subunit.</text>
</comment>
<evidence type="ECO:0000256" key="1">
    <source>
        <dbReference type="ARBA" id="ARBA00022630"/>
    </source>
</evidence>
<dbReference type="HAMAP" id="MF_01216">
    <property type="entry name" value="Azoreductase_type1"/>
    <property type="match status" value="1"/>
</dbReference>
<dbReference type="EC" id="1.6.5.-" evidence="6"/>
<evidence type="ECO:0000256" key="2">
    <source>
        <dbReference type="ARBA" id="ARBA00022643"/>
    </source>
</evidence>
<dbReference type="GO" id="GO:0009055">
    <property type="term" value="F:electron transfer activity"/>
    <property type="evidence" value="ECO:0007669"/>
    <property type="project" value="UniProtKB-UniRule"/>
</dbReference>
<dbReference type="PANTHER" id="PTHR43741:SF2">
    <property type="entry name" value="FMN-DEPENDENT NADH:QUINONE OXIDOREDUCTASE"/>
    <property type="match status" value="1"/>
</dbReference>
<evidence type="ECO:0000313" key="10">
    <source>
        <dbReference type="Proteomes" id="UP000295701"/>
    </source>
</evidence>
<comment type="function">
    <text evidence="6">Also exhibits azoreductase activity. Catalyzes the reductive cleavage of the azo bond in aromatic azo compounds to the corresponding amines.</text>
</comment>
<keyword evidence="4 6" id="KW-0520">NAD</keyword>
<feature type="binding site" evidence="6">
    <location>
        <position position="11"/>
    </location>
    <ligand>
        <name>FMN</name>
        <dbReference type="ChEBI" id="CHEBI:58210"/>
    </ligand>
</feature>
<dbReference type="InterPro" id="IPR003680">
    <property type="entry name" value="Flavodoxin_fold"/>
</dbReference>
<evidence type="ECO:0000256" key="6">
    <source>
        <dbReference type="HAMAP-Rule" id="MF_01216"/>
    </source>
</evidence>
<dbReference type="EC" id="1.7.1.17" evidence="6"/>
<comment type="similarity">
    <text evidence="6">Belongs to the azoreductase type 1 family.</text>
</comment>
<dbReference type="OrthoDB" id="9787136at2"/>
<evidence type="ECO:0000256" key="5">
    <source>
        <dbReference type="ARBA" id="ARBA00048542"/>
    </source>
</evidence>
<dbReference type="GO" id="GO:0016652">
    <property type="term" value="F:oxidoreductase activity, acting on NAD(P)H as acceptor"/>
    <property type="evidence" value="ECO:0007669"/>
    <property type="project" value="UniProtKB-UniRule"/>
</dbReference>
<gene>
    <name evidence="6" type="primary">azoR</name>
    <name evidence="9" type="ORF">E2L08_04250</name>
</gene>
<evidence type="ECO:0000313" key="9">
    <source>
        <dbReference type="EMBL" id="TDL81871.1"/>
    </source>
</evidence>
<dbReference type="Pfam" id="PF02525">
    <property type="entry name" value="Flavodoxin_2"/>
    <property type="match status" value="1"/>
</dbReference>